<accession>A0A0F6AEK1</accession>
<dbReference type="Proteomes" id="UP000033434">
    <property type="component" value="Unassembled WGS sequence"/>
</dbReference>
<name>A0A0F6AEK1_9GAMM</name>
<sequence>MNIDELIRDTGDFLCREFSADVEDVAEGVHKALGASKESIAQLITARANGELTEDEFNAELQRESLVFETELLTLKVIAKATITKICQAAISYILKSANSIS</sequence>
<dbReference type="PATRIC" id="fig|1129367.4.peg.1800"/>
<organism evidence="1 2">
    <name type="scientific">Pseudoalteromonas luteoviolacea S4054</name>
    <dbReference type="NCBI Taxonomy" id="1129367"/>
    <lineage>
        <taxon>Bacteria</taxon>
        <taxon>Pseudomonadati</taxon>
        <taxon>Pseudomonadota</taxon>
        <taxon>Gammaproteobacteria</taxon>
        <taxon>Alteromonadales</taxon>
        <taxon>Pseudoalteromonadaceae</taxon>
        <taxon>Pseudoalteromonas</taxon>
    </lineage>
</organism>
<dbReference type="RefSeq" id="WP_046355508.1">
    <property type="nucleotide sequence ID" value="NZ_AUXW01000138.1"/>
</dbReference>
<protein>
    <submittedName>
        <fullName evidence="1">Uncharacterized protein</fullName>
    </submittedName>
</protein>
<gene>
    <name evidence="1" type="ORF">N479_10100</name>
</gene>
<dbReference type="AlphaFoldDB" id="A0A0F6AEK1"/>
<evidence type="ECO:0000313" key="2">
    <source>
        <dbReference type="Proteomes" id="UP000033434"/>
    </source>
</evidence>
<evidence type="ECO:0000313" key="1">
    <source>
        <dbReference type="EMBL" id="KKE84241.1"/>
    </source>
</evidence>
<dbReference type="EMBL" id="AUXW01000138">
    <property type="protein sequence ID" value="KKE84241.1"/>
    <property type="molecule type" value="Genomic_DNA"/>
</dbReference>
<reference evidence="1 2" key="1">
    <citation type="journal article" date="2015" name="BMC Genomics">
        <title>Genome mining reveals unlocked bioactive potential of marine Gram-negative bacteria.</title>
        <authorList>
            <person name="Machado H."/>
            <person name="Sonnenschein E.C."/>
            <person name="Melchiorsen J."/>
            <person name="Gram L."/>
        </authorList>
    </citation>
    <scope>NUCLEOTIDE SEQUENCE [LARGE SCALE GENOMIC DNA]</scope>
    <source>
        <strain evidence="1 2">S4054</strain>
    </source>
</reference>
<proteinExistence type="predicted"/>
<comment type="caution">
    <text evidence="1">The sequence shown here is derived from an EMBL/GenBank/DDBJ whole genome shotgun (WGS) entry which is preliminary data.</text>
</comment>